<dbReference type="Proteomes" id="UP001632038">
    <property type="component" value="Unassembled WGS sequence"/>
</dbReference>
<proteinExistence type="predicted"/>
<keyword evidence="2" id="KW-1185">Reference proteome</keyword>
<gene>
    <name evidence="1" type="ORF">CASFOL_024325</name>
</gene>
<dbReference type="EMBL" id="JAVIJP010000032">
    <property type="protein sequence ID" value="KAL3631341.1"/>
    <property type="molecule type" value="Genomic_DNA"/>
</dbReference>
<dbReference type="AlphaFoldDB" id="A0ABD3CN06"/>
<protein>
    <submittedName>
        <fullName evidence="1">Uncharacterized protein</fullName>
    </submittedName>
</protein>
<accession>A0ABD3CN06</accession>
<evidence type="ECO:0000313" key="1">
    <source>
        <dbReference type="EMBL" id="KAL3631341.1"/>
    </source>
</evidence>
<comment type="caution">
    <text evidence="1">The sequence shown here is derived from an EMBL/GenBank/DDBJ whole genome shotgun (WGS) entry which is preliminary data.</text>
</comment>
<reference evidence="2" key="1">
    <citation type="journal article" date="2024" name="IScience">
        <title>Strigolactones Initiate the Formation of Haustorium-like Structures in Castilleja.</title>
        <authorList>
            <person name="Buerger M."/>
            <person name="Peterson D."/>
            <person name="Chory J."/>
        </authorList>
    </citation>
    <scope>NUCLEOTIDE SEQUENCE [LARGE SCALE GENOMIC DNA]</scope>
</reference>
<name>A0ABD3CN06_9LAMI</name>
<evidence type="ECO:0000313" key="2">
    <source>
        <dbReference type="Proteomes" id="UP001632038"/>
    </source>
</evidence>
<organism evidence="1 2">
    <name type="scientific">Castilleja foliolosa</name>
    <dbReference type="NCBI Taxonomy" id="1961234"/>
    <lineage>
        <taxon>Eukaryota</taxon>
        <taxon>Viridiplantae</taxon>
        <taxon>Streptophyta</taxon>
        <taxon>Embryophyta</taxon>
        <taxon>Tracheophyta</taxon>
        <taxon>Spermatophyta</taxon>
        <taxon>Magnoliopsida</taxon>
        <taxon>eudicotyledons</taxon>
        <taxon>Gunneridae</taxon>
        <taxon>Pentapetalae</taxon>
        <taxon>asterids</taxon>
        <taxon>lamiids</taxon>
        <taxon>Lamiales</taxon>
        <taxon>Orobanchaceae</taxon>
        <taxon>Pedicularideae</taxon>
        <taxon>Castillejinae</taxon>
        <taxon>Castilleja</taxon>
    </lineage>
</organism>
<sequence>MVLQKLKDKALKRAGLTQDDVCILSRKEYYRNNKVFA</sequence>